<keyword evidence="1" id="KW-1133">Transmembrane helix</keyword>
<accession>A0A2P8FRB9</accession>
<dbReference type="Gene3D" id="3.90.550.10">
    <property type="entry name" value="Spore Coat Polysaccharide Biosynthesis Protein SpsA, Chain A"/>
    <property type="match status" value="1"/>
</dbReference>
<gene>
    <name evidence="3" type="ORF">CLV60_114101</name>
</gene>
<feature type="transmembrane region" description="Helical" evidence="1">
    <location>
        <begin position="330"/>
        <end position="349"/>
    </location>
</feature>
<keyword evidence="1" id="KW-0472">Membrane</keyword>
<dbReference type="SUPFAM" id="SSF53448">
    <property type="entry name" value="Nucleotide-diphospho-sugar transferases"/>
    <property type="match status" value="1"/>
</dbReference>
<keyword evidence="1" id="KW-0812">Transmembrane</keyword>
<dbReference type="Pfam" id="PF00535">
    <property type="entry name" value="Glycos_transf_2"/>
    <property type="match status" value="1"/>
</dbReference>
<dbReference type="InterPro" id="IPR001173">
    <property type="entry name" value="Glyco_trans_2-like"/>
</dbReference>
<feature type="domain" description="Glycosyltransferase 2-like" evidence="2">
    <location>
        <begin position="42"/>
        <end position="203"/>
    </location>
</feature>
<dbReference type="EMBL" id="PYAS01000014">
    <property type="protein sequence ID" value="PSL24274.1"/>
    <property type="molecule type" value="Genomic_DNA"/>
</dbReference>
<keyword evidence="3" id="KW-0808">Transferase</keyword>
<name>A0A2P8FRB9_9BACT</name>
<feature type="transmembrane region" description="Helical" evidence="1">
    <location>
        <begin position="301"/>
        <end position="318"/>
    </location>
</feature>
<evidence type="ECO:0000256" key="1">
    <source>
        <dbReference type="SAM" id="Phobius"/>
    </source>
</evidence>
<dbReference type="PANTHER" id="PTHR43685">
    <property type="entry name" value="GLYCOSYLTRANSFERASE"/>
    <property type="match status" value="1"/>
</dbReference>
<dbReference type="GO" id="GO:0016740">
    <property type="term" value="F:transferase activity"/>
    <property type="evidence" value="ECO:0007669"/>
    <property type="project" value="UniProtKB-KW"/>
</dbReference>
<evidence type="ECO:0000313" key="4">
    <source>
        <dbReference type="Proteomes" id="UP000241964"/>
    </source>
</evidence>
<feature type="transmembrane region" description="Helical" evidence="1">
    <location>
        <begin position="276"/>
        <end position="295"/>
    </location>
</feature>
<dbReference type="AlphaFoldDB" id="A0A2P8FRB9"/>
<dbReference type="PANTHER" id="PTHR43685:SF2">
    <property type="entry name" value="GLYCOSYLTRANSFERASE 2-LIKE DOMAIN-CONTAINING PROTEIN"/>
    <property type="match status" value="1"/>
</dbReference>
<proteinExistence type="predicted"/>
<dbReference type="InterPro" id="IPR050834">
    <property type="entry name" value="Glycosyltransf_2"/>
</dbReference>
<dbReference type="InterPro" id="IPR029044">
    <property type="entry name" value="Nucleotide-diphossugar_trans"/>
</dbReference>
<comment type="caution">
    <text evidence="3">The sequence shown here is derived from an EMBL/GenBank/DDBJ whole genome shotgun (WGS) entry which is preliminary data.</text>
</comment>
<dbReference type="Proteomes" id="UP000241964">
    <property type="component" value="Unassembled WGS sequence"/>
</dbReference>
<organism evidence="3 4">
    <name type="scientific">Dyadobacter jiangsuensis</name>
    <dbReference type="NCBI Taxonomy" id="1591085"/>
    <lineage>
        <taxon>Bacteria</taxon>
        <taxon>Pseudomonadati</taxon>
        <taxon>Bacteroidota</taxon>
        <taxon>Cytophagia</taxon>
        <taxon>Cytophagales</taxon>
        <taxon>Spirosomataceae</taxon>
        <taxon>Dyadobacter</taxon>
    </lineage>
</organism>
<evidence type="ECO:0000313" key="3">
    <source>
        <dbReference type="EMBL" id="PSL24274.1"/>
    </source>
</evidence>
<sequence length="373" mass="42719">MSPFIDRLRTRLLIQSIIPRSTADHSIIHSFNHSKLNPRRYSIIIPVYNRPDELEELLGCLAVQTYKNFEVVIVEDGSKIKADEVVKSFAGKLDIHYHYKENGGQGFARNYGFERAAGDYFILLDSDALIEPNYLSIVENRLNTDYVDLYGGPDTDHPSFTPIQKAISYSMTSVFTTGGIRGKKNNMGGTFHPRSFNMGLSRKVWERTGGFLTSRMGEDILFSIAALRLGFKSALIPEAFIYHKRRTQFGAFFRQLKFFGRARINIARYYPDELKLVHTFPLLFTLGVCSIPLWYFIFEPFFYLGLWFLGIYVTLLFIDAFKKTKSAEVAFLSIGAAFVQLFGYGIGFVQEGWKRLWENKSHRETGAAIEYPS</sequence>
<reference evidence="3 4" key="1">
    <citation type="submission" date="2018-03" db="EMBL/GenBank/DDBJ databases">
        <title>Genomic Encyclopedia of Archaeal and Bacterial Type Strains, Phase II (KMG-II): from individual species to whole genera.</title>
        <authorList>
            <person name="Goeker M."/>
        </authorList>
    </citation>
    <scope>NUCLEOTIDE SEQUENCE [LARGE SCALE GENOMIC DNA]</scope>
    <source>
        <strain evidence="3 4">DSM 29057</strain>
    </source>
</reference>
<protein>
    <submittedName>
        <fullName evidence="3">Cellulose synthase/poly-beta-1,6-N-acetylglucosamine synthase-like glycosyltransferase</fullName>
    </submittedName>
</protein>
<keyword evidence="4" id="KW-1185">Reference proteome</keyword>
<evidence type="ECO:0000259" key="2">
    <source>
        <dbReference type="Pfam" id="PF00535"/>
    </source>
</evidence>